<dbReference type="Proteomes" id="UP000000768">
    <property type="component" value="Chromosome 3"/>
</dbReference>
<protein>
    <submittedName>
        <fullName evidence="1">Uncharacterized protein</fullName>
    </submittedName>
</protein>
<evidence type="ECO:0000313" key="2">
    <source>
        <dbReference type="Proteomes" id="UP000000768"/>
    </source>
</evidence>
<sequence>MRKKEGFTWLPPLAKRGARPVLRERPRAVAAWRTACAAGDRGRRGAQPVLQDRPRAAAAWCAGCGRRNLWPRAGCRAAMVGDGEVAESPGGAVAESPCEVATDAPGEDLLAIAIDKSELVCWMTLSPGKFS</sequence>
<keyword evidence="2" id="KW-1185">Reference proteome</keyword>
<reference evidence="1 2" key="1">
    <citation type="journal article" date="2009" name="Nature">
        <title>The Sorghum bicolor genome and the diversification of grasses.</title>
        <authorList>
            <person name="Paterson A.H."/>
            <person name="Bowers J.E."/>
            <person name="Bruggmann R."/>
            <person name="Dubchak I."/>
            <person name="Grimwood J."/>
            <person name="Gundlach H."/>
            <person name="Haberer G."/>
            <person name="Hellsten U."/>
            <person name="Mitros T."/>
            <person name="Poliakov A."/>
            <person name="Schmutz J."/>
            <person name="Spannagl M."/>
            <person name="Tang H."/>
            <person name="Wang X."/>
            <person name="Wicker T."/>
            <person name="Bharti A.K."/>
            <person name="Chapman J."/>
            <person name="Feltus F.A."/>
            <person name="Gowik U."/>
            <person name="Grigoriev I.V."/>
            <person name="Lyons E."/>
            <person name="Maher C.A."/>
            <person name="Martis M."/>
            <person name="Narechania A."/>
            <person name="Otillar R.P."/>
            <person name="Penning B.W."/>
            <person name="Salamov A.A."/>
            <person name="Wang Y."/>
            <person name="Zhang L."/>
            <person name="Carpita N.C."/>
            <person name="Freeling M."/>
            <person name="Gingle A.R."/>
            <person name="Hash C.T."/>
            <person name="Keller B."/>
            <person name="Klein P."/>
            <person name="Kresovich S."/>
            <person name="McCann M.C."/>
            <person name="Ming R."/>
            <person name="Peterson D.G."/>
            <person name="Mehboob-ur-Rahman"/>
            <person name="Ware D."/>
            <person name="Westhoff P."/>
            <person name="Mayer K.F."/>
            <person name="Messing J."/>
            <person name="Rokhsar D.S."/>
        </authorList>
    </citation>
    <scope>NUCLEOTIDE SEQUENCE [LARGE SCALE GENOMIC DNA]</scope>
    <source>
        <strain evidence="2">cv. BTx623</strain>
    </source>
</reference>
<dbReference type="Gramene" id="OQU88125">
    <property type="protein sequence ID" value="OQU88125"/>
    <property type="gene ID" value="SORBI_3003G406240"/>
</dbReference>
<reference evidence="2" key="2">
    <citation type="journal article" date="2018" name="Plant J.">
        <title>The Sorghum bicolor reference genome: improved assembly, gene annotations, a transcriptome atlas, and signatures of genome organization.</title>
        <authorList>
            <person name="McCormick R.F."/>
            <person name="Truong S.K."/>
            <person name="Sreedasyam A."/>
            <person name="Jenkins J."/>
            <person name="Shu S."/>
            <person name="Sims D."/>
            <person name="Kennedy M."/>
            <person name="Amirebrahimi M."/>
            <person name="Weers B.D."/>
            <person name="McKinley B."/>
            <person name="Mattison A."/>
            <person name="Morishige D.T."/>
            <person name="Grimwood J."/>
            <person name="Schmutz J."/>
            <person name="Mullet J.E."/>
        </authorList>
    </citation>
    <scope>NUCLEOTIDE SEQUENCE [LARGE SCALE GENOMIC DNA]</scope>
    <source>
        <strain evidence="2">cv. BTx623</strain>
    </source>
</reference>
<dbReference type="AlphaFoldDB" id="A0A1W0W1A2"/>
<dbReference type="InParanoid" id="A0A1W0W1A2"/>
<accession>A0A1W0W1A2</accession>
<gene>
    <name evidence="1" type="ORF">SORBI_3003G406240</name>
</gene>
<proteinExistence type="predicted"/>
<organism evidence="1 2">
    <name type="scientific">Sorghum bicolor</name>
    <name type="common">Sorghum</name>
    <name type="synonym">Sorghum vulgare</name>
    <dbReference type="NCBI Taxonomy" id="4558"/>
    <lineage>
        <taxon>Eukaryota</taxon>
        <taxon>Viridiplantae</taxon>
        <taxon>Streptophyta</taxon>
        <taxon>Embryophyta</taxon>
        <taxon>Tracheophyta</taxon>
        <taxon>Spermatophyta</taxon>
        <taxon>Magnoliopsida</taxon>
        <taxon>Liliopsida</taxon>
        <taxon>Poales</taxon>
        <taxon>Poaceae</taxon>
        <taxon>PACMAD clade</taxon>
        <taxon>Panicoideae</taxon>
        <taxon>Andropogonodae</taxon>
        <taxon>Andropogoneae</taxon>
        <taxon>Sorghinae</taxon>
        <taxon>Sorghum</taxon>
    </lineage>
</organism>
<dbReference type="EMBL" id="CM000762">
    <property type="protein sequence ID" value="OQU88125.1"/>
    <property type="molecule type" value="Genomic_DNA"/>
</dbReference>
<evidence type="ECO:0000313" key="1">
    <source>
        <dbReference type="EMBL" id="OQU88125.1"/>
    </source>
</evidence>
<name>A0A1W0W1A2_SORBI</name>